<evidence type="ECO:0000313" key="14">
    <source>
        <dbReference type="EMBL" id="ETK01790.1"/>
    </source>
</evidence>
<proteinExistence type="inferred from homology"/>
<evidence type="ECO:0000256" key="9">
    <source>
        <dbReference type="ARBA" id="ARBA00023237"/>
    </source>
</evidence>
<reference evidence="14 15" key="1">
    <citation type="submission" date="2013-11" db="EMBL/GenBank/DDBJ databases">
        <title>Single cell genomics of uncultured Tannerella BU063 (oral taxon 286).</title>
        <authorList>
            <person name="Beall C.J."/>
            <person name="Campbell A.G."/>
            <person name="Griffen A.L."/>
            <person name="Podar M."/>
            <person name="Leys E.J."/>
        </authorList>
    </citation>
    <scope>NUCLEOTIDE SEQUENCE [LARGE SCALE GENOMIC DNA]</scope>
    <source>
        <strain evidence="14">Cell 2</strain>
    </source>
</reference>
<dbReference type="GO" id="GO:0044718">
    <property type="term" value="P:siderophore transmembrane transport"/>
    <property type="evidence" value="ECO:0007669"/>
    <property type="project" value="TreeGrafter"/>
</dbReference>
<evidence type="ECO:0000256" key="3">
    <source>
        <dbReference type="ARBA" id="ARBA00022452"/>
    </source>
</evidence>
<dbReference type="GO" id="GO:0009279">
    <property type="term" value="C:cell outer membrane"/>
    <property type="evidence" value="ECO:0007669"/>
    <property type="project" value="UniProtKB-SubCell"/>
</dbReference>
<dbReference type="PANTHER" id="PTHR30069">
    <property type="entry name" value="TONB-DEPENDENT OUTER MEMBRANE RECEPTOR"/>
    <property type="match status" value="1"/>
</dbReference>
<keyword evidence="9 10" id="KW-0998">Cell outer membrane</keyword>
<dbReference type="GO" id="GO:0015344">
    <property type="term" value="F:siderophore uptake transmembrane transporter activity"/>
    <property type="evidence" value="ECO:0007669"/>
    <property type="project" value="TreeGrafter"/>
</dbReference>
<dbReference type="AlphaFoldDB" id="W2C3P9"/>
<accession>W2C3P9</accession>
<keyword evidence="3 10" id="KW-1134">Transmembrane beta strand</keyword>
<evidence type="ECO:0000256" key="11">
    <source>
        <dbReference type="RuleBase" id="RU003357"/>
    </source>
</evidence>
<evidence type="ECO:0000256" key="6">
    <source>
        <dbReference type="ARBA" id="ARBA00023077"/>
    </source>
</evidence>
<keyword evidence="5" id="KW-0732">Signal</keyword>
<dbReference type="PANTHER" id="PTHR30069:SF29">
    <property type="entry name" value="HEMOGLOBIN AND HEMOGLOBIN-HAPTOGLOBIN-BINDING PROTEIN 1-RELATED"/>
    <property type="match status" value="1"/>
</dbReference>
<feature type="domain" description="TonB-dependent receptor-like beta-barrel" evidence="12">
    <location>
        <begin position="384"/>
        <end position="767"/>
    </location>
</feature>
<dbReference type="InterPro" id="IPR039426">
    <property type="entry name" value="TonB-dep_rcpt-like"/>
</dbReference>
<gene>
    <name evidence="14" type="ORF">N425_07795</name>
</gene>
<dbReference type="Gene3D" id="2.170.130.10">
    <property type="entry name" value="TonB-dependent receptor, plug domain"/>
    <property type="match status" value="1"/>
</dbReference>
<evidence type="ECO:0000256" key="4">
    <source>
        <dbReference type="ARBA" id="ARBA00022692"/>
    </source>
</evidence>
<evidence type="ECO:0000256" key="1">
    <source>
        <dbReference type="ARBA" id="ARBA00004571"/>
    </source>
</evidence>
<evidence type="ECO:0000259" key="12">
    <source>
        <dbReference type="Pfam" id="PF00593"/>
    </source>
</evidence>
<dbReference type="PATRIC" id="fig|1411148.3.peg.1208"/>
<dbReference type="SUPFAM" id="SSF49464">
    <property type="entry name" value="Carboxypeptidase regulatory domain-like"/>
    <property type="match status" value="1"/>
</dbReference>
<dbReference type="PROSITE" id="PS52016">
    <property type="entry name" value="TONB_DEPENDENT_REC_3"/>
    <property type="match status" value="1"/>
</dbReference>
<protein>
    <submittedName>
        <fullName evidence="14">TonB-dependent receptor</fullName>
    </submittedName>
</protein>
<keyword evidence="4 10" id="KW-0812">Transmembrane</keyword>
<dbReference type="Proteomes" id="UP000018837">
    <property type="component" value="Unassembled WGS sequence"/>
</dbReference>
<dbReference type="Gene3D" id="2.60.40.1120">
    <property type="entry name" value="Carboxypeptidase-like, regulatory domain"/>
    <property type="match status" value="1"/>
</dbReference>
<evidence type="ECO:0000256" key="5">
    <source>
        <dbReference type="ARBA" id="ARBA00022729"/>
    </source>
</evidence>
<evidence type="ECO:0000256" key="2">
    <source>
        <dbReference type="ARBA" id="ARBA00022448"/>
    </source>
</evidence>
<dbReference type="InterPro" id="IPR037066">
    <property type="entry name" value="Plug_dom_sf"/>
</dbReference>
<evidence type="ECO:0000256" key="7">
    <source>
        <dbReference type="ARBA" id="ARBA00023136"/>
    </source>
</evidence>
<evidence type="ECO:0000259" key="13">
    <source>
        <dbReference type="Pfam" id="PF07715"/>
    </source>
</evidence>
<dbReference type="EMBL" id="AYUF01000434">
    <property type="protein sequence ID" value="ETK01790.1"/>
    <property type="molecule type" value="Genomic_DNA"/>
</dbReference>
<dbReference type="Pfam" id="PF13715">
    <property type="entry name" value="CarbopepD_reg_2"/>
    <property type="match status" value="1"/>
</dbReference>
<organism evidence="14 15">
    <name type="scientific">Tannerella sp. oral taxon BU063 isolate Cell 2</name>
    <dbReference type="NCBI Taxonomy" id="1411148"/>
    <lineage>
        <taxon>Bacteria</taxon>
        <taxon>Pseudomonadati</taxon>
        <taxon>Bacteroidota</taxon>
        <taxon>Bacteroidia</taxon>
        <taxon>Bacteroidales</taxon>
        <taxon>Tannerellaceae</taxon>
        <taxon>Tannerella</taxon>
    </lineage>
</organism>
<keyword evidence="7 10" id="KW-0472">Membrane</keyword>
<feature type="domain" description="TonB-dependent receptor plug" evidence="13">
    <location>
        <begin position="135"/>
        <end position="238"/>
    </location>
</feature>
<comment type="caution">
    <text evidence="14">The sequence shown here is derived from an EMBL/GenBank/DDBJ whole genome shotgun (WGS) entry which is preliminary data.</text>
</comment>
<comment type="similarity">
    <text evidence="10 11">Belongs to the TonB-dependent receptor family.</text>
</comment>
<dbReference type="InterPro" id="IPR008969">
    <property type="entry name" value="CarboxyPept-like_regulatory"/>
</dbReference>
<keyword evidence="2 10" id="KW-0813">Transport</keyword>
<dbReference type="InterPro" id="IPR012910">
    <property type="entry name" value="Plug_dom"/>
</dbReference>
<comment type="subcellular location">
    <subcellularLocation>
        <location evidence="1 10">Cell outer membrane</location>
        <topology evidence="1 10">Multi-pass membrane protein</topology>
    </subcellularLocation>
</comment>
<keyword evidence="8 14" id="KW-0675">Receptor</keyword>
<dbReference type="Gene3D" id="2.40.170.20">
    <property type="entry name" value="TonB-dependent receptor, beta-barrel domain"/>
    <property type="match status" value="1"/>
</dbReference>
<keyword evidence="6 11" id="KW-0798">TonB box</keyword>
<name>W2C3P9_9BACT</name>
<evidence type="ECO:0000256" key="10">
    <source>
        <dbReference type="PROSITE-ProRule" id="PRU01360"/>
    </source>
</evidence>
<evidence type="ECO:0000313" key="15">
    <source>
        <dbReference type="Proteomes" id="UP000018837"/>
    </source>
</evidence>
<sequence>MVNILNTIRLGRGVRLFGLAFIPLLSFVSLFAQQGSTGVCQGGVTDAETHKVLEGALVRDASGYHGAVTDAEGRYTVALPAGRYKLTFSCLGYTSQTLTVTVGRAGTTPLDVALRPDNSQLSEVVVTSKSAAQRLREAPSAVTVVDASALRYHMATLNEVLDKTAGVHVARQGGMGSMARILVQGLDGKRIGVFVNGVPMGSSEEFSLGSIPPDMVQEVEIYKGIVPAYLGGDGLGGAVNIILKDFQNDHLEAAYGIGSYHTHTANFQAKKYLPTAGLAVRAGGSFDYSKNDYTFNSPFELGRIIRRDHDAYRRIAAEVGVAFTHLPLDHAELSVGYENLYDEIQGGLMNVQNNIRHAFSRYNSLNISQALSKRLADGRFSILLNASQGFAVANQVDTSHYSYDFLGNRFLSSSVQGEVGSLPNDSRDRYTNLQERLNANYRFNEVHALNANITHRYNRKLPKDDLADSYSRFPTGGYPSQLHAIVAGLTYELHLAGGRWVNEAGIKLFYYRSEVMPSPERVVLQETLTAAKNAQAAPGWSEAIAWHPSEALTVKASVQSLRRMPTADEMFGNGVLIYPSYMLRPEQSLNMNLGVGWIVRSGRYPHARIEVNAFYMHLTDMIKMMYGTMYMAYENIGRARITGVEGSVDAGLFPWLDVRGNVSWQDARDTRRDAVGGGSNFHYNYRIPNTPYFFGNCDINLHADHLLGRRSHSALTLGFEFTHRFNYNWEAPGDRSSMEIPSKYEVNVGLHHAFTPQWQLGLEVRNLFDRENWGEYRYPLEKRTLHFKVKYTLNKLNTIKE</sequence>
<dbReference type="InterPro" id="IPR036942">
    <property type="entry name" value="Beta-barrel_TonB_sf"/>
</dbReference>
<dbReference type="InterPro" id="IPR000531">
    <property type="entry name" value="Beta-barrel_TonB"/>
</dbReference>
<dbReference type="SUPFAM" id="SSF56935">
    <property type="entry name" value="Porins"/>
    <property type="match status" value="1"/>
</dbReference>
<dbReference type="Pfam" id="PF00593">
    <property type="entry name" value="TonB_dep_Rec_b-barrel"/>
    <property type="match status" value="1"/>
</dbReference>
<dbReference type="Pfam" id="PF07715">
    <property type="entry name" value="Plug"/>
    <property type="match status" value="1"/>
</dbReference>
<evidence type="ECO:0000256" key="8">
    <source>
        <dbReference type="ARBA" id="ARBA00023170"/>
    </source>
</evidence>